<sequence>MKLITQTNIKPALLEEHLTRFTNKNLQTTIFSVITEFFDFLTESFPDIKHPREVESYHFAAYASYLVNDAATISGKKISENTVAARWSHVRSFWKFLKIKRVIPEDESVLISIPKPNNESDYIALSPKQIRSIVNTYPSEELNEPKKLISQMTAMLLALTGVRCVELGKIKFGSFKYNSRYDTYVLEVIGKGNKPRVIPVDNYLYSFIQNYKENLSKRIELKMTNDDYLFQSNYYHKSTKKKNEKPVNESTIFRTIIKIIKDSPIKIKISPHSFRATYITQLLDDGVDIYMVATWAGHSSVDTTKAYDKNRQRLKMAATPSYGFLK</sequence>
<feature type="domain" description="Core-binding (CB)" evidence="7">
    <location>
        <begin position="12"/>
        <end position="98"/>
    </location>
</feature>
<keyword evidence="3 5" id="KW-0238">DNA-binding</keyword>
<dbReference type="PROSITE" id="PS51898">
    <property type="entry name" value="TYR_RECOMBINASE"/>
    <property type="match status" value="1"/>
</dbReference>
<dbReference type="PANTHER" id="PTHR30349">
    <property type="entry name" value="PHAGE INTEGRASE-RELATED"/>
    <property type="match status" value="1"/>
</dbReference>
<dbReference type="InterPro" id="IPR010998">
    <property type="entry name" value="Integrase_recombinase_N"/>
</dbReference>
<evidence type="ECO:0000256" key="3">
    <source>
        <dbReference type="ARBA" id="ARBA00023125"/>
    </source>
</evidence>
<evidence type="ECO:0000256" key="4">
    <source>
        <dbReference type="ARBA" id="ARBA00023172"/>
    </source>
</evidence>
<evidence type="ECO:0000259" key="7">
    <source>
        <dbReference type="PROSITE" id="PS51900"/>
    </source>
</evidence>
<dbReference type="GO" id="GO:0003677">
    <property type="term" value="F:DNA binding"/>
    <property type="evidence" value="ECO:0007669"/>
    <property type="project" value="UniProtKB-UniRule"/>
</dbReference>
<dbReference type="SUPFAM" id="SSF56349">
    <property type="entry name" value="DNA breaking-rejoining enzymes"/>
    <property type="match status" value="1"/>
</dbReference>
<dbReference type="InterPro" id="IPR013762">
    <property type="entry name" value="Integrase-like_cat_sf"/>
</dbReference>
<accession>A0A1Y5F5T6</accession>
<name>A0A1Y5F5T6_9BACT</name>
<dbReference type="GO" id="GO:0015074">
    <property type="term" value="P:DNA integration"/>
    <property type="evidence" value="ECO:0007669"/>
    <property type="project" value="UniProtKB-KW"/>
</dbReference>
<dbReference type="PANTHER" id="PTHR30349:SF41">
    <property type="entry name" value="INTEGRASE_RECOMBINASE PROTEIN MJ0367-RELATED"/>
    <property type="match status" value="1"/>
</dbReference>
<dbReference type="GO" id="GO:0006310">
    <property type="term" value="P:DNA recombination"/>
    <property type="evidence" value="ECO:0007669"/>
    <property type="project" value="UniProtKB-KW"/>
</dbReference>
<evidence type="ECO:0000256" key="1">
    <source>
        <dbReference type="ARBA" id="ARBA00008857"/>
    </source>
</evidence>
<feature type="domain" description="Tyr recombinase" evidence="6">
    <location>
        <begin position="120"/>
        <end position="320"/>
    </location>
</feature>
<evidence type="ECO:0000259" key="6">
    <source>
        <dbReference type="PROSITE" id="PS51898"/>
    </source>
</evidence>
<reference evidence="9" key="1">
    <citation type="journal article" date="2017" name="Proc. Natl. Acad. Sci. U.S.A.">
        <title>Simulation of Deepwater Horizon oil plume reveals substrate specialization within a complex community of hydrocarbon-degraders.</title>
        <authorList>
            <person name="Hu P."/>
            <person name="Dubinsky E.A."/>
            <person name="Probst A.J."/>
            <person name="Wang J."/>
            <person name="Sieber C.M.K."/>
            <person name="Tom L.M."/>
            <person name="Gardinali P."/>
            <person name="Banfield J.F."/>
            <person name="Atlas R.M."/>
            <person name="Andersen G.L."/>
        </authorList>
    </citation>
    <scope>NUCLEOTIDE SEQUENCE [LARGE SCALE GENOMIC DNA]</scope>
</reference>
<dbReference type="Gene3D" id="1.10.443.10">
    <property type="entry name" value="Intergrase catalytic core"/>
    <property type="match status" value="1"/>
</dbReference>
<evidence type="ECO:0008006" key="10">
    <source>
        <dbReference type="Google" id="ProtNLM"/>
    </source>
</evidence>
<dbReference type="InterPro" id="IPR002104">
    <property type="entry name" value="Integrase_catalytic"/>
</dbReference>
<dbReference type="Gene3D" id="1.10.150.130">
    <property type="match status" value="1"/>
</dbReference>
<dbReference type="PROSITE" id="PS51900">
    <property type="entry name" value="CB"/>
    <property type="match status" value="1"/>
</dbReference>
<dbReference type="InterPro" id="IPR050090">
    <property type="entry name" value="Tyrosine_recombinase_XerCD"/>
</dbReference>
<dbReference type="InterPro" id="IPR011010">
    <property type="entry name" value="DNA_brk_join_enz"/>
</dbReference>
<gene>
    <name evidence="8" type="ORF">A9Q84_07770</name>
</gene>
<proteinExistence type="inferred from homology"/>
<keyword evidence="2" id="KW-0229">DNA integration</keyword>
<evidence type="ECO:0000256" key="5">
    <source>
        <dbReference type="PROSITE-ProRule" id="PRU01248"/>
    </source>
</evidence>
<evidence type="ECO:0000313" key="9">
    <source>
        <dbReference type="Proteomes" id="UP000196531"/>
    </source>
</evidence>
<keyword evidence="4" id="KW-0233">DNA recombination</keyword>
<evidence type="ECO:0000313" key="8">
    <source>
        <dbReference type="EMBL" id="OUR96247.1"/>
    </source>
</evidence>
<dbReference type="EMBL" id="MAAO01000006">
    <property type="protein sequence ID" value="OUR96247.1"/>
    <property type="molecule type" value="Genomic_DNA"/>
</dbReference>
<dbReference type="InterPro" id="IPR044068">
    <property type="entry name" value="CB"/>
</dbReference>
<protein>
    <recommendedName>
        <fullName evidence="10">Integrase</fullName>
    </recommendedName>
</protein>
<dbReference type="CDD" id="cd00397">
    <property type="entry name" value="DNA_BRE_C"/>
    <property type="match status" value="1"/>
</dbReference>
<comment type="similarity">
    <text evidence="1">Belongs to the 'phage' integrase family.</text>
</comment>
<organism evidence="8 9">
    <name type="scientific">Halobacteriovorax marinus</name>
    <dbReference type="NCBI Taxonomy" id="97084"/>
    <lineage>
        <taxon>Bacteria</taxon>
        <taxon>Pseudomonadati</taxon>
        <taxon>Bdellovibrionota</taxon>
        <taxon>Bacteriovoracia</taxon>
        <taxon>Bacteriovoracales</taxon>
        <taxon>Halobacteriovoraceae</taxon>
        <taxon>Halobacteriovorax</taxon>
    </lineage>
</organism>
<dbReference type="Proteomes" id="UP000196531">
    <property type="component" value="Unassembled WGS sequence"/>
</dbReference>
<comment type="caution">
    <text evidence="8">The sequence shown here is derived from an EMBL/GenBank/DDBJ whole genome shotgun (WGS) entry which is preliminary data.</text>
</comment>
<dbReference type="AlphaFoldDB" id="A0A1Y5F5T6"/>
<evidence type="ECO:0000256" key="2">
    <source>
        <dbReference type="ARBA" id="ARBA00022908"/>
    </source>
</evidence>
<dbReference type="Pfam" id="PF00589">
    <property type="entry name" value="Phage_integrase"/>
    <property type="match status" value="1"/>
</dbReference>